<proteinExistence type="predicted"/>
<name>A0A1Q9CCH2_SYMMI</name>
<dbReference type="Proteomes" id="UP000186817">
    <property type="component" value="Unassembled WGS sequence"/>
</dbReference>
<dbReference type="SUPFAM" id="SSF46565">
    <property type="entry name" value="Chaperone J-domain"/>
    <property type="match status" value="1"/>
</dbReference>
<evidence type="ECO:0008006" key="3">
    <source>
        <dbReference type="Google" id="ProtNLM"/>
    </source>
</evidence>
<reference evidence="1 2" key="1">
    <citation type="submission" date="2016-02" db="EMBL/GenBank/DDBJ databases">
        <title>Genome analysis of coral dinoflagellate symbionts highlights evolutionary adaptations to a symbiotic lifestyle.</title>
        <authorList>
            <person name="Aranda M."/>
            <person name="Li Y."/>
            <person name="Liew Y.J."/>
            <person name="Baumgarten S."/>
            <person name="Simakov O."/>
            <person name="Wilson M."/>
            <person name="Piel J."/>
            <person name="Ashoor H."/>
            <person name="Bougouffa S."/>
            <person name="Bajic V.B."/>
            <person name="Ryu T."/>
            <person name="Ravasi T."/>
            <person name="Bayer T."/>
            <person name="Micklem G."/>
            <person name="Kim H."/>
            <person name="Bhak J."/>
            <person name="Lajeunesse T.C."/>
            <person name="Voolstra C.R."/>
        </authorList>
    </citation>
    <scope>NUCLEOTIDE SEQUENCE [LARGE SCALE GENOMIC DNA]</scope>
    <source>
        <strain evidence="1 2">CCMP2467</strain>
    </source>
</reference>
<sequence>MTTTPLQVMTLATTDKEEHHLLGLQALEKLMKLKEVEPRENRLKEFRILLRKWHPDKNPDQQEVATAVFQFLQKGKLLIESS</sequence>
<organism evidence="1 2">
    <name type="scientific">Symbiodinium microadriaticum</name>
    <name type="common">Dinoflagellate</name>
    <name type="synonym">Zooxanthella microadriatica</name>
    <dbReference type="NCBI Taxonomy" id="2951"/>
    <lineage>
        <taxon>Eukaryota</taxon>
        <taxon>Sar</taxon>
        <taxon>Alveolata</taxon>
        <taxon>Dinophyceae</taxon>
        <taxon>Suessiales</taxon>
        <taxon>Symbiodiniaceae</taxon>
        <taxon>Symbiodinium</taxon>
    </lineage>
</organism>
<dbReference type="AlphaFoldDB" id="A0A1Q9CCH2"/>
<dbReference type="Gene3D" id="1.10.287.110">
    <property type="entry name" value="DnaJ domain"/>
    <property type="match status" value="1"/>
</dbReference>
<keyword evidence="2" id="KW-1185">Reference proteome</keyword>
<protein>
    <recommendedName>
        <fullName evidence="3">J domain-containing protein</fullName>
    </recommendedName>
</protein>
<accession>A0A1Q9CCH2</accession>
<dbReference type="InterPro" id="IPR036869">
    <property type="entry name" value="J_dom_sf"/>
</dbReference>
<evidence type="ECO:0000313" key="2">
    <source>
        <dbReference type="Proteomes" id="UP000186817"/>
    </source>
</evidence>
<comment type="caution">
    <text evidence="1">The sequence shown here is derived from an EMBL/GenBank/DDBJ whole genome shotgun (WGS) entry which is preliminary data.</text>
</comment>
<gene>
    <name evidence="1" type="ORF">AK812_SmicGene38943</name>
</gene>
<dbReference type="EMBL" id="LSRX01001364">
    <property type="protein sequence ID" value="OLP80612.1"/>
    <property type="molecule type" value="Genomic_DNA"/>
</dbReference>
<dbReference type="OrthoDB" id="448517at2759"/>
<evidence type="ECO:0000313" key="1">
    <source>
        <dbReference type="EMBL" id="OLP80612.1"/>
    </source>
</evidence>